<organism evidence="2 3">
    <name type="scientific">Curvularia clavata</name>
    <dbReference type="NCBI Taxonomy" id="95742"/>
    <lineage>
        <taxon>Eukaryota</taxon>
        <taxon>Fungi</taxon>
        <taxon>Dikarya</taxon>
        <taxon>Ascomycota</taxon>
        <taxon>Pezizomycotina</taxon>
        <taxon>Dothideomycetes</taxon>
        <taxon>Pleosporomycetidae</taxon>
        <taxon>Pleosporales</taxon>
        <taxon>Pleosporineae</taxon>
        <taxon>Pleosporaceae</taxon>
        <taxon>Curvularia</taxon>
    </lineage>
</organism>
<reference evidence="2" key="1">
    <citation type="submission" date="2021-12" db="EMBL/GenBank/DDBJ databases">
        <title>Curvularia clavata genome.</title>
        <authorList>
            <person name="Cao Y."/>
        </authorList>
    </citation>
    <scope>NUCLEOTIDE SEQUENCE</scope>
    <source>
        <strain evidence="2">Yc1106</strain>
    </source>
</reference>
<name>A0A9Q8ZDX9_CURCL</name>
<dbReference type="AlphaFoldDB" id="A0A9Q8ZDX9"/>
<gene>
    <name evidence="2" type="ORF">yc1106_05757</name>
</gene>
<dbReference type="VEuPathDB" id="FungiDB:yc1106_05757"/>
<protein>
    <submittedName>
        <fullName evidence="2">Uncharacterized protein</fullName>
    </submittedName>
</protein>
<proteinExistence type="predicted"/>
<keyword evidence="1" id="KW-0472">Membrane</keyword>
<feature type="transmembrane region" description="Helical" evidence="1">
    <location>
        <begin position="323"/>
        <end position="345"/>
    </location>
</feature>
<keyword evidence="1" id="KW-0812">Transmembrane</keyword>
<feature type="transmembrane region" description="Helical" evidence="1">
    <location>
        <begin position="272"/>
        <end position="297"/>
    </location>
</feature>
<sequence>MNDTDCITLSSRKDFTSYINLLRNLTNGDFSQVSSCRREVCGALWGSGNPDISGIGLAIGYLSESVICAGLIFFSVYLAAKRKKRRSKSKVPRLLLASAAEKFYDSAVFFCFAIQAASIVTLTRADFGISADGMGAFTLEIAWLVSSLTLLPLTPLVMRPEMFVEDEDTVESINHPTDRASIAIEDHQSNSTRCNGGDGNALREARKGQRFLSIVVCWAMGFGPFFSRMGGTFGESRIGNTPDTVISVTEWNTIANACFQDVHTLSSQERSLITSFGIISYLLLSVVIISKITVSIVDGSSDIELPWLRILSFEPKENERLGLYARSLLEFIIMITLVIQFWAFFRMRDVQSVMVRAMGESFSDALEAEELLPAGTSALVADIVGLPSKAVAEKAGSKWTEATGN</sequence>
<evidence type="ECO:0000313" key="2">
    <source>
        <dbReference type="EMBL" id="USP78483.1"/>
    </source>
</evidence>
<feature type="transmembrane region" description="Helical" evidence="1">
    <location>
        <begin position="103"/>
        <end position="122"/>
    </location>
</feature>
<keyword evidence="1" id="KW-1133">Transmembrane helix</keyword>
<dbReference type="OrthoDB" id="4582561at2759"/>
<evidence type="ECO:0000256" key="1">
    <source>
        <dbReference type="SAM" id="Phobius"/>
    </source>
</evidence>
<feature type="transmembrane region" description="Helical" evidence="1">
    <location>
        <begin position="55"/>
        <end position="80"/>
    </location>
</feature>
<feature type="transmembrane region" description="Helical" evidence="1">
    <location>
        <begin position="134"/>
        <end position="153"/>
    </location>
</feature>
<accession>A0A9Q8ZDX9</accession>
<keyword evidence="3" id="KW-1185">Reference proteome</keyword>
<dbReference type="EMBL" id="CP089277">
    <property type="protein sequence ID" value="USP78483.1"/>
    <property type="molecule type" value="Genomic_DNA"/>
</dbReference>
<dbReference type="Proteomes" id="UP001056012">
    <property type="component" value="Chromosome 4"/>
</dbReference>
<evidence type="ECO:0000313" key="3">
    <source>
        <dbReference type="Proteomes" id="UP001056012"/>
    </source>
</evidence>